<evidence type="ECO:0000256" key="1">
    <source>
        <dbReference type="SAM" id="MobiDB-lite"/>
    </source>
</evidence>
<feature type="region of interest" description="Disordered" evidence="1">
    <location>
        <begin position="319"/>
        <end position="342"/>
    </location>
</feature>
<proteinExistence type="predicted"/>
<organism evidence="2 3">
    <name type="scientific">Eutypa lata (strain UCR-EL1)</name>
    <name type="common">Grapevine dieback disease fungus</name>
    <name type="synonym">Eutypa armeniacae</name>
    <dbReference type="NCBI Taxonomy" id="1287681"/>
    <lineage>
        <taxon>Eukaryota</taxon>
        <taxon>Fungi</taxon>
        <taxon>Dikarya</taxon>
        <taxon>Ascomycota</taxon>
        <taxon>Pezizomycotina</taxon>
        <taxon>Sordariomycetes</taxon>
        <taxon>Xylariomycetidae</taxon>
        <taxon>Xylariales</taxon>
        <taxon>Diatrypaceae</taxon>
        <taxon>Eutypa</taxon>
    </lineage>
</organism>
<name>M7SKF3_EUTLA</name>
<keyword evidence="3" id="KW-1185">Reference proteome</keyword>
<evidence type="ECO:0000313" key="2">
    <source>
        <dbReference type="EMBL" id="EMR66834.1"/>
    </source>
</evidence>
<sequence>MPSVPAEMVERNTFGRNKSAEVWGLYDHITKHSDDEWKANFLWMEWIGVSASAEADYYLLHLKDGEDADILYQDIRQPPLSFSHFGYWDKIVQSKCIYRFLVPPGCEWHDGQPWSPTQIPDLSFLRLTEDEGRELHPGTCAFSPPKFKRIVGANTAMVNKSGFYGLRRDLINVVERRFKAEIIRRVRYIDEFLSWDGRCFGDENLAGFEYYPWLGANVEFDCWLFQKEILRQWVVRKDKSNCKQYNPSNDVFVRMYGLGRNDLEYMRGNRQTEERGEQIATVERFHALQSMLGREATADIRAQFSFCSYTIRDARAARVTPRPNTRPGRFAPPPPPSPEAQRIERDRLAEARRREFKIAKILVDRVWEDVDTKRERALPQQIRGRGRSHGDWYKLGRGRQVELLGGDEQLIRRFVSRYPRWNPSWR</sequence>
<gene>
    <name evidence="2" type="ORF">UCREL1_6153</name>
</gene>
<dbReference type="AlphaFoldDB" id="M7SKF3"/>
<evidence type="ECO:0000313" key="3">
    <source>
        <dbReference type="Proteomes" id="UP000012174"/>
    </source>
</evidence>
<dbReference type="OrthoDB" id="4775619at2759"/>
<dbReference type="HOGENOM" id="CLU_644104_0_0_1"/>
<dbReference type="KEGG" id="ela:UCREL1_6153"/>
<reference evidence="3" key="1">
    <citation type="journal article" date="2013" name="Genome Announc.">
        <title>Draft genome sequence of the grapevine dieback fungus Eutypa lata UCR-EL1.</title>
        <authorList>
            <person name="Blanco-Ulate B."/>
            <person name="Rolshausen P.E."/>
            <person name="Cantu D."/>
        </authorList>
    </citation>
    <scope>NUCLEOTIDE SEQUENCE [LARGE SCALE GENOMIC DNA]</scope>
    <source>
        <strain evidence="3">UCR-EL1</strain>
    </source>
</reference>
<accession>M7SKF3</accession>
<dbReference type="Proteomes" id="UP000012174">
    <property type="component" value="Unassembled WGS sequence"/>
</dbReference>
<protein>
    <submittedName>
        <fullName evidence="2">Uncharacterized protein</fullName>
    </submittedName>
</protein>
<dbReference type="EMBL" id="KB706579">
    <property type="protein sequence ID" value="EMR66834.1"/>
    <property type="molecule type" value="Genomic_DNA"/>
</dbReference>